<dbReference type="AlphaFoldDB" id="A0A5M9ZMP7"/>
<reference evidence="2 3" key="1">
    <citation type="journal article" date="2019" name="Syst. Appl. Microbiol.">
        <title>Characterization of Bifidobacterium species in feaces of the Egyptian fruit bat: Description of B. vespertilionis sp. nov. and B. rousetti sp. nov.</title>
        <authorList>
            <person name="Modesto M."/>
            <person name="Satti M."/>
            <person name="Watanabe K."/>
            <person name="Puglisi E."/>
            <person name="Morelli L."/>
            <person name="Huang C.-H."/>
            <person name="Liou J.-S."/>
            <person name="Miyashita M."/>
            <person name="Tamura T."/>
            <person name="Saito S."/>
            <person name="Mori K."/>
            <person name="Huang L."/>
            <person name="Sciavilla P."/>
            <person name="Sandri C."/>
            <person name="Spiezio C."/>
            <person name="Vitali F."/>
            <person name="Cavalieri D."/>
            <person name="Perpetuini G."/>
            <person name="Tofalo R."/>
            <person name="Bonetti A."/>
            <person name="Arita M."/>
            <person name="Mattarelli P."/>
        </authorList>
    </citation>
    <scope>NUCLEOTIDE SEQUENCE [LARGE SCALE GENOMIC DNA]</scope>
    <source>
        <strain evidence="2 3">RST17</strain>
    </source>
</reference>
<proteinExistence type="predicted"/>
<gene>
    <name evidence="2" type="ORF">EMO91_06790</name>
</gene>
<dbReference type="RefSeq" id="WP_150379308.1">
    <property type="nucleotide sequence ID" value="NZ_RZUH01000004.1"/>
</dbReference>
<name>A0A5M9ZMP7_9BIFI</name>
<sequence>MTISDLITRLEDFKREHGDLPVVTTVIERWGWDDFREYRTTDIILDLDEYPPVRKSRDYSDNPEKDLPDGPYLRIDQNAI</sequence>
<feature type="region of interest" description="Disordered" evidence="1">
    <location>
        <begin position="53"/>
        <end position="80"/>
    </location>
</feature>
<comment type="caution">
    <text evidence="2">The sequence shown here is derived from an EMBL/GenBank/DDBJ whole genome shotgun (WGS) entry which is preliminary data.</text>
</comment>
<feature type="compositionally biased region" description="Basic and acidic residues" evidence="1">
    <location>
        <begin position="53"/>
        <end position="68"/>
    </location>
</feature>
<protein>
    <submittedName>
        <fullName evidence="2">Uncharacterized protein</fullName>
    </submittedName>
</protein>
<evidence type="ECO:0000313" key="2">
    <source>
        <dbReference type="EMBL" id="KAA8828142.1"/>
    </source>
</evidence>
<accession>A0A5M9ZMP7</accession>
<organism evidence="2 3">
    <name type="scientific">Bifidobacterium myosotis</name>
    <dbReference type="NCBI Taxonomy" id="1630166"/>
    <lineage>
        <taxon>Bacteria</taxon>
        <taxon>Bacillati</taxon>
        <taxon>Actinomycetota</taxon>
        <taxon>Actinomycetes</taxon>
        <taxon>Bifidobacteriales</taxon>
        <taxon>Bifidobacteriaceae</taxon>
        <taxon>Bifidobacterium</taxon>
    </lineage>
</organism>
<evidence type="ECO:0000313" key="3">
    <source>
        <dbReference type="Proteomes" id="UP000410049"/>
    </source>
</evidence>
<evidence type="ECO:0000256" key="1">
    <source>
        <dbReference type="SAM" id="MobiDB-lite"/>
    </source>
</evidence>
<dbReference type="EMBL" id="RZUH01000004">
    <property type="protein sequence ID" value="KAA8828142.1"/>
    <property type="molecule type" value="Genomic_DNA"/>
</dbReference>
<dbReference type="Proteomes" id="UP000410049">
    <property type="component" value="Unassembled WGS sequence"/>
</dbReference>